<evidence type="ECO:0000256" key="2">
    <source>
        <dbReference type="SAM" id="Phobius"/>
    </source>
</evidence>
<sequence length="409" mass="43449">MSIPPPPGPHQPQGSPEPAQGPSAQGPYAPPPPYGHGVPGAQGPYAYHPYGAYGPYGRPVPVNGVAIGALVLGILCFVPAVGLVLGLIALAQIKKRGERGKGMAIAGSVLSSVGLVLWALALSTGGASDFWDGFREAAGGEGTAYSLETGDCFDSPGGDLEGETYDIDEVPCSGAHEAEVFAIVALPDNTYPSYPGDDKLSRLADDKCFGLQDRYAMDPWALPDDAAVYYFIPSRESWRFGDRAITCMFGSTKDNGKLTGSLHNDASMLDTDQVAFLTAVNTVDVTLYEEPEKYPEEDLAANRAWAKDVHAVLGEQIEALRGHRWEGDTEQPVTDLIDEMEDARKEWAKAAVAKDADTYYAHYDNGYEYIDGPTTVTAREALGLDTTVPMYEEDSSGGEEGAGAGGIDV</sequence>
<keyword evidence="6" id="KW-1185">Reference proteome</keyword>
<feature type="region of interest" description="Disordered" evidence="1">
    <location>
        <begin position="390"/>
        <end position="409"/>
    </location>
</feature>
<feature type="region of interest" description="Disordered" evidence="1">
    <location>
        <begin position="1"/>
        <end position="35"/>
    </location>
</feature>
<feature type="transmembrane region" description="Helical" evidence="2">
    <location>
        <begin position="65"/>
        <end position="90"/>
    </location>
</feature>
<proteinExistence type="predicted"/>
<evidence type="ECO:0000256" key="1">
    <source>
        <dbReference type="SAM" id="MobiDB-lite"/>
    </source>
</evidence>
<organism evidence="5 6">
    <name type="scientific">Streptomyces chartreusis</name>
    <dbReference type="NCBI Taxonomy" id="1969"/>
    <lineage>
        <taxon>Bacteria</taxon>
        <taxon>Bacillati</taxon>
        <taxon>Actinomycetota</taxon>
        <taxon>Actinomycetes</taxon>
        <taxon>Kitasatosporales</taxon>
        <taxon>Streptomycetaceae</taxon>
        <taxon>Streptomyces</taxon>
    </lineage>
</organism>
<feature type="domain" description="DUF4190" evidence="3">
    <location>
        <begin position="66"/>
        <end position="121"/>
    </location>
</feature>
<evidence type="ECO:0000313" key="5">
    <source>
        <dbReference type="EMBL" id="QKZ19043.1"/>
    </source>
</evidence>
<dbReference type="AlphaFoldDB" id="A0A7H8T6E0"/>
<evidence type="ECO:0000313" key="6">
    <source>
        <dbReference type="Proteomes" id="UP000509418"/>
    </source>
</evidence>
<keyword evidence="2" id="KW-1133">Transmembrane helix</keyword>
<name>A0A7H8T6E0_STRCX</name>
<evidence type="ECO:0000259" key="4">
    <source>
        <dbReference type="Pfam" id="PF13845"/>
    </source>
</evidence>
<dbReference type="InterPro" id="IPR025241">
    <property type="entry name" value="DUF4190"/>
</dbReference>
<dbReference type="EMBL" id="CP056041">
    <property type="protein sequence ID" value="QKZ19043.1"/>
    <property type="molecule type" value="Genomic_DNA"/>
</dbReference>
<protein>
    <submittedName>
        <fullName evidence="5">DUF4190 domain-containing protein</fullName>
    </submittedName>
</protein>
<dbReference type="InterPro" id="IPR026004">
    <property type="entry name" value="Septum_form"/>
</dbReference>
<accession>A0A7H8T6E0</accession>
<reference evidence="5 6" key="1">
    <citation type="submission" date="2020-06" db="EMBL/GenBank/DDBJ databases">
        <title>Genome mining for natural products.</title>
        <authorList>
            <person name="Zhang B."/>
            <person name="Shi J."/>
            <person name="Ge H."/>
        </authorList>
    </citation>
    <scope>NUCLEOTIDE SEQUENCE [LARGE SCALE GENOMIC DNA]</scope>
    <source>
        <strain evidence="5 6">NA02069</strain>
    </source>
</reference>
<feature type="compositionally biased region" description="Gly residues" evidence="1">
    <location>
        <begin position="398"/>
        <end position="409"/>
    </location>
</feature>
<feature type="domain" description="Septum formation-related" evidence="4">
    <location>
        <begin position="146"/>
        <end position="247"/>
    </location>
</feature>
<evidence type="ECO:0000259" key="3">
    <source>
        <dbReference type="Pfam" id="PF13828"/>
    </source>
</evidence>
<dbReference type="Proteomes" id="UP000509418">
    <property type="component" value="Chromosome"/>
</dbReference>
<keyword evidence="2" id="KW-0472">Membrane</keyword>
<feature type="compositionally biased region" description="Pro residues" evidence="1">
    <location>
        <begin position="1"/>
        <end position="10"/>
    </location>
</feature>
<dbReference type="Pfam" id="PF13845">
    <property type="entry name" value="Septum_form"/>
    <property type="match status" value="1"/>
</dbReference>
<feature type="compositionally biased region" description="Low complexity" evidence="1">
    <location>
        <begin position="11"/>
        <end position="27"/>
    </location>
</feature>
<dbReference type="Pfam" id="PF13828">
    <property type="entry name" value="DUF4190"/>
    <property type="match status" value="1"/>
</dbReference>
<dbReference type="RefSeq" id="WP_176575671.1">
    <property type="nucleotide sequence ID" value="NZ_CBDRGH010000004.1"/>
</dbReference>
<gene>
    <name evidence="5" type="ORF">HUT05_17710</name>
</gene>
<feature type="transmembrane region" description="Helical" evidence="2">
    <location>
        <begin position="102"/>
        <end position="121"/>
    </location>
</feature>
<keyword evidence="2" id="KW-0812">Transmembrane</keyword>